<feature type="compositionally biased region" description="Low complexity" evidence="1">
    <location>
        <begin position="67"/>
        <end position="93"/>
    </location>
</feature>
<dbReference type="AlphaFoldDB" id="A0A317K673"/>
<feature type="compositionally biased region" description="Basic and acidic residues" evidence="1">
    <location>
        <begin position="121"/>
        <end position="135"/>
    </location>
</feature>
<dbReference type="SUPFAM" id="SSF56112">
    <property type="entry name" value="Protein kinase-like (PK-like)"/>
    <property type="match status" value="1"/>
</dbReference>
<feature type="compositionally biased region" description="Gly residues" evidence="1">
    <location>
        <begin position="276"/>
        <end position="286"/>
    </location>
</feature>
<keyword evidence="4" id="KW-1185">Reference proteome</keyword>
<evidence type="ECO:0000256" key="1">
    <source>
        <dbReference type="SAM" id="MobiDB-lite"/>
    </source>
</evidence>
<comment type="caution">
    <text evidence="3">The sequence shown here is derived from an EMBL/GenBank/DDBJ whole genome shotgun (WGS) entry which is preliminary data.</text>
</comment>
<feature type="domain" description="Aminoglycoside phosphotransferase" evidence="2">
    <location>
        <begin position="373"/>
        <end position="588"/>
    </location>
</feature>
<organism evidence="3 4">
    <name type="scientific">Micromonospora globispora</name>
    <dbReference type="NCBI Taxonomy" id="1450148"/>
    <lineage>
        <taxon>Bacteria</taxon>
        <taxon>Bacillati</taxon>
        <taxon>Actinomycetota</taxon>
        <taxon>Actinomycetes</taxon>
        <taxon>Micromonosporales</taxon>
        <taxon>Micromonosporaceae</taxon>
        <taxon>Micromonospora</taxon>
    </lineage>
</organism>
<accession>A0A317K673</accession>
<sequence length="652" mass="69743">MPWAQHPAGRRTGARAGGRVLGVAAALRARQGRHPGSPPASTARTGGPGHPGRPARPNPARPGRSDAAGVLAGRPAGGAPRRTTATTRRLVAGPPGEHGRSAGRFGGAARRRAADAGVEPAGRRGRPDRPRRLGEVDPGPGHRVGVLLPGAPGLHGTLAVDRGAAQRRRAGRADPAAAVHGVAALSRRAAPPRAGPGRGLRPLRLRRPAAAARAVGLAEAAVLPAAEPPVPGTGRGAAAGCSGPGHVPPLRRVRPRAPRGRTRAVPAAAPPDPAPGAGGRRPGAGVGARRRAPPDLAALRRSGDPVRAAVQWAQPVLRNRLACWQHRPERGWTATVAPRLIAQATATHASRWRTETVTFTSTAVAVATVGGSRPGERWIVKVPWTDQAVDGLRRQAEVLDLLRADPRLPDLRPVLPSCAAQGEVEGRYYCVERALRGGPASGMLLRRTRRAALLASASRVVRDLHERTRERIRLHPSTVAPWVDAPLQRLEEYAATHPERDRLRDTLRRLREELLAALVGRTVHTSWIHGDFWPGNLLAVTPPGQVTGIVDWDRASARQLPLHDLLHLHVLTRRLTRGDELGEIVVHALRHGVERTLDVPADEAATWLDGIPPRPALLLYWMRHILLFIDSEGDHDDPRWIRGNVERVLVNV</sequence>
<dbReference type="EMBL" id="QGSV01000175">
    <property type="protein sequence ID" value="PWU47834.1"/>
    <property type="molecule type" value="Genomic_DNA"/>
</dbReference>
<evidence type="ECO:0000313" key="4">
    <source>
        <dbReference type="Proteomes" id="UP000245683"/>
    </source>
</evidence>
<evidence type="ECO:0000313" key="3">
    <source>
        <dbReference type="EMBL" id="PWU47834.1"/>
    </source>
</evidence>
<proteinExistence type="predicted"/>
<gene>
    <name evidence="3" type="ORF">DLJ46_13390</name>
</gene>
<dbReference type="InterPro" id="IPR011009">
    <property type="entry name" value="Kinase-like_dom_sf"/>
</dbReference>
<dbReference type="Gene3D" id="3.90.1200.10">
    <property type="match status" value="1"/>
</dbReference>
<reference evidence="4" key="1">
    <citation type="submission" date="2018-05" db="EMBL/GenBank/DDBJ databases">
        <title>Micromonospora globispora sp. nov. and Micromonospora rugosa sp. nov., isolated from marine sediment.</title>
        <authorList>
            <person name="Carro L."/>
            <person name="Aysel V."/>
            <person name="Cetin D."/>
            <person name="Igual J.M."/>
            <person name="Klenk H.-P."/>
            <person name="Trujillo M.E."/>
            <person name="Sahin N."/>
        </authorList>
    </citation>
    <scope>NUCLEOTIDE SEQUENCE [LARGE SCALE GENOMIC DNA]</scope>
    <source>
        <strain evidence="4">S2904</strain>
    </source>
</reference>
<evidence type="ECO:0000259" key="2">
    <source>
        <dbReference type="Pfam" id="PF01636"/>
    </source>
</evidence>
<dbReference type="InterPro" id="IPR002575">
    <property type="entry name" value="Aminoglycoside_PTrfase"/>
</dbReference>
<feature type="compositionally biased region" description="Basic residues" evidence="1">
    <location>
        <begin position="249"/>
        <end position="262"/>
    </location>
</feature>
<dbReference type="PANTHER" id="PTHR21310">
    <property type="entry name" value="AMINOGLYCOSIDE PHOSPHOTRANSFERASE-RELATED-RELATED"/>
    <property type="match status" value="1"/>
</dbReference>
<dbReference type="OrthoDB" id="30633at2"/>
<feature type="region of interest" description="Disordered" evidence="1">
    <location>
        <begin position="26"/>
        <end position="141"/>
    </location>
</feature>
<feature type="region of interest" description="Disordered" evidence="1">
    <location>
        <begin position="231"/>
        <end position="292"/>
    </location>
</feature>
<name>A0A317K673_9ACTN</name>
<dbReference type="Proteomes" id="UP000245683">
    <property type="component" value="Unassembled WGS sequence"/>
</dbReference>
<protein>
    <recommendedName>
        <fullName evidence="2">Aminoglycoside phosphotransferase domain-containing protein</fullName>
    </recommendedName>
</protein>
<dbReference type="Pfam" id="PF01636">
    <property type="entry name" value="APH"/>
    <property type="match status" value="1"/>
</dbReference>
<dbReference type="InterPro" id="IPR051678">
    <property type="entry name" value="AGP_Transferase"/>
</dbReference>